<dbReference type="OrthoDB" id="501284at2"/>
<dbReference type="PROSITE" id="PS50994">
    <property type="entry name" value="INTEGRASE"/>
    <property type="match status" value="1"/>
</dbReference>
<evidence type="ECO:0000313" key="5">
    <source>
        <dbReference type="Proteomes" id="UP000061457"/>
    </source>
</evidence>
<feature type="domain" description="Integrase catalytic" evidence="3">
    <location>
        <begin position="284"/>
        <end position="517"/>
    </location>
</feature>
<feature type="region of interest" description="Disordered" evidence="2">
    <location>
        <begin position="167"/>
        <end position="193"/>
    </location>
</feature>
<dbReference type="AlphaFoldDB" id="A0A0S2JY70"/>
<sequence length="741" mass="85157">MSSTQLAVCTDTEINGLVIGAVLFPDLEVGECCIQEPHTVIFADHLTDRLFAMNLEKNVKPLNLSYAEVRENINSGTIVLGKLELPQYMKVPDSFIPEDQKRKRDEKVKRLQPILKNLEEFIVSPYGKGFIREAMKANGITFSRAHVYRELWDYFRTGCNKNVFLRKPGTGKTTDRNYSSKPGPNSGSGHVITPKDKANVIAALNKHYKKGGPSMYLDTVFQKCLDESYSDVFYNPETKRRSYARWDDDRLITEWQFMKIAREYRNRNKKKINKAKGLSSEVAKNEAPLEGTLHDYYDKGAGYYYQIDETPYDVELVCQYDPTRKKRIGKPTVYVVRDMSSRAFVGLYITLKTPSADTARAVIFNAFRNKQQFCKELGIEIGPDDWMQEGKCRNIGCDNAEMAAELSRCYSRDAHISVQFNQAGHSQDKGLVERAFRLLHDAVKGQLDGYSPNNIPPHIKRLLRSKALLNVNELYQILITYIIIYNNYSINEGISLSKEMYMDGVRQIPNQVWEWDRRNRAGYLKHVEDFELYESLLEVGSVTCLSTHIKLHGFKHQYRCDWTKNNGYQAKGGKSPVLPCRYMRHSMDFILIETPAGFMPATLITPLFKHVSIEEVEAEQEVIRKENNRLRAIHKAKQGETRALIEDLQDNARQEQEKISVHAANTQSIKTNREFHKEQEKKHDGAVHAKYLATKHGLVKVLNESSQQPQLDNKACEANESPRAKRIREKREKNRGKDNDS</sequence>
<dbReference type="PATRIC" id="fig|161398.10.peg.458"/>
<evidence type="ECO:0000313" key="4">
    <source>
        <dbReference type="EMBL" id="ALO40972.1"/>
    </source>
</evidence>
<evidence type="ECO:0000256" key="1">
    <source>
        <dbReference type="SAM" id="Coils"/>
    </source>
</evidence>
<dbReference type="STRING" id="161398.PP2015_448"/>
<keyword evidence="5" id="KW-1185">Reference proteome</keyword>
<dbReference type="GO" id="GO:0003676">
    <property type="term" value="F:nucleic acid binding"/>
    <property type="evidence" value="ECO:0007669"/>
    <property type="project" value="InterPro"/>
</dbReference>
<organism evidence="4 5">
    <name type="scientific">Pseudoalteromonas phenolica</name>
    <dbReference type="NCBI Taxonomy" id="161398"/>
    <lineage>
        <taxon>Bacteria</taxon>
        <taxon>Pseudomonadati</taxon>
        <taxon>Pseudomonadota</taxon>
        <taxon>Gammaproteobacteria</taxon>
        <taxon>Alteromonadales</taxon>
        <taxon>Pseudoalteromonadaceae</taxon>
        <taxon>Pseudoalteromonas</taxon>
    </lineage>
</organism>
<feature type="compositionally biased region" description="Polar residues" evidence="2">
    <location>
        <begin position="176"/>
        <end position="188"/>
    </location>
</feature>
<evidence type="ECO:0000259" key="3">
    <source>
        <dbReference type="PROSITE" id="PS50994"/>
    </source>
</evidence>
<accession>A0A0S2JY70</accession>
<dbReference type="RefSeq" id="WP_058028736.1">
    <property type="nucleotide sequence ID" value="NZ_CP013187.1"/>
</dbReference>
<name>A0A0S2JY70_9GAMM</name>
<evidence type="ECO:0000256" key="2">
    <source>
        <dbReference type="SAM" id="MobiDB-lite"/>
    </source>
</evidence>
<gene>
    <name evidence="4" type="ORF">PP2015_448</name>
</gene>
<dbReference type="KEGG" id="pphe:PP2015_448"/>
<protein>
    <recommendedName>
        <fullName evidence="3">Integrase catalytic domain-containing protein</fullName>
    </recommendedName>
</protein>
<feature type="coiled-coil region" evidence="1">
    <location>
        <begin position="613"/>
        <end position="665"/>
    </location>
</feature>
<dbReference type="InterPro" id="IPR012337">
    <property type="entry name" value="RNaseH-like_sf"/>
</dbReference>
<dbReference type="EMBL" id="CP013187">
    <property type="protein sequence ID" value="ALO40972.1"/>
    <property type="molecule type" value="Genomic_DNA"/>
</dbReference>
<feature type="compositionally biased region" description="Basic and acidic residues" evidence="2">
    <location>
        <begin position="714"/>
        <end position="741"/>
    </location>
</feature>
<dbReference type="Proteomes" id="UP000061457">
    <property type="component" value="Chromosome I"/>
</dbReference>
<proteinExistence type="predicted"/>
<reference evidence="4 5" key="1">
    <citation type="submission" date="2015-11" db="EMBL/GenBank/DDBJ databases">
        <authorList>
            <person name="Zhang Y."/>
            <person name="Guo Z."/>
        </authorList>
    </citation>
    <scope>NUCLEOTIDE SEQUENCE [LARGE SCALE GENOMIC DNA]</scope>
    <source>
        <strain evidence="4 5">KCTC 12086</strain>
    </source>
</reference>
<feature type="region of interest" description="Disordered" evidence="2">
    <location>
        <begin position="705"/>
        <end position="741"/>
    </location>
</feature>
<dbReference type="InterPro" id="IPR001584">
    <property type="entry name" value="Integrase_cat-core"/>
</dbReference>
<dbReference type="Gene3D" id="3.30.420.10">
    <property type="entry name" value="Ribonuclease H-like superfamily/Ribonuclease H"/>
    <property type="match status" value="1"/>
</dbReference>
<dbReference type="InterPro" id="IPR036397">
    <property type="entry name" value="RNaseH_sf"/>
</dbReference>
<keyword evidence="1" id="KW-0175">Coiled coil</keyword>
<dbReference type="SUPFAM" id="SSF53098">
    <property type="entry name" value="Ribonuclease H-like"/>
    <property type="match status" value="1"/>
</dbReference>
<dbReference type="GO" id="GO:0015074">
    <property type="term" value="P:DNA integration"/>
    <property type="evidence" value="ECO:0007669"/>
    <property type="project" value="InterPro"/>
</dbReference>